<name>A0ABR4J053_9EURO</name>
<protein>
    <submittedName>
        <fullName evidence="1">Uncharacterized protein</fullName>
    </submittedName>
</protein>
<keyword evidence="2" id="KW-1185">Reference proteome</keyword>
<organism evidence="1 2">
    <name type="scientific">Aspergillus cavernicola</name>
    <dbReference type="NCBI Taxonomy" id="176166"/>
    <lineage>
        <taxon>Eukaryota</taxon>
        <taxon>Fungi</taxon>
        <taxon>Dikarya</taxon>
        <taxon>Ascomycota</taxon>
        <taxon>Pezizomycotina</taxon>
        <taxon>Eurotiomycetes</taxon>
        <taxon>Eurotiomycetidae</taxon>
        <taxon>Eurotiales</taxon>
        <taxon>Aspergillaceae</taxon>
        <taxon>Aspergillus</taxon>
        <taxon>Aspergillus subgen. Nidulantes</taxon>
    </lineage>
</organism>
<evidence type="ECO:0000313" key="2">
    <source>
        <dbReference type="Proteomes" id="UP001610335"/>
    </source>
</evidence>
<accession>A0ABR4J053</accession>
<sequence length="60" mass="6582">MALSSLETIQSSQPDCFLPAVNPHSEQVFSDAMVEVGLQENASRECPVSRDPCRIFLFGP</sequence>
<evidence type="ECO:0000313" key="1">
    <source>
        <dbReference type="EMBL" id="KAL2833424.1"/>
    </source>
</evidence>
<dbReference type="EMBL" id="JBFXLS010000004">
    <property type="protein sequence ID" value="KAL2833424.1"/>
    <property type="molecule type" value="Genomic_DNA"/>
</dbReference>
<comment type="caution">
    <text evidence="1">The sequence shown here is derived from an EMBL/GenBank/DDBJ whole genome shotgun (WGS) entry which is preliminary data.</text>
</comment>
<dbReference type="Proteomes" id="UP001610335">
    <property type="component" value="Unassembled WGS sequence"/>
</dbReference>
<reference evidence="1 2" key="1">
    <citation type="submission" date="2024-07" db="EMBL/GenBank/DDBJ databases">
        <title>Section-level genome sequencing and comparative genomics of Aspergillus sections Usti and Cavernicolus.</title>
        <authorList>
            <consortium name="Lawrence Berkeley National Laboratory"/>
            <person name="Nybo J.L."/>
            <person name="Vesth T.C."/>
            <person name="Theobald S."/>
            <person name="Frisvad J.C."/>
            <person name="Larsen T.O."/>
            <person name="Kjaerboelling I."/>
            <person name="Rothschild-Mancinelli K."/>
            <person name="Lyhne E.K."/>
            <person name="Kogle M.E."/>
            <person name="Barry K."/>
            <person name="Clum A."/>
            <person name="Na H."/>
            <person name="Ledsgaard L."/>
            <person name="Lin J."/>
            <person name="Lipzen A."/>
            <person name="Kuo A."/>
            <person name="Riley R."/>
            <person name="Mondo S."/>
            <person name="LaButti K."/>
            <person name="Haridas S."/>
            <person name="Pangalinan J."/>
            <person name="Salamov A.A."/>
            <person name="Simmons B.A."/>
            <person name="Magnuson J.K."/>
            <person name="Chen J."/>
            <person name="Drula E."/>
            <person name="Henrissat B."/>
            <person name="Wiebenga A."/>
            <person name="Lubbers R.J."/>
            <person name="Gomes A.C."/>
            <person name="Makela M.R."/>
            <person name="Stajich J."/>
            <person name="Grigoriev I.V."/>
            <person name="Mortensen U.H."/>
            <person name="De vries R.P."/>
            <person name="Baker S.E."/>
            <person name="Andersen M.R."/>
        </authorList>
    </citation>
    <scope>NUCLEOTIDE SEQUENCE [LARGE SCALE GENOMIC DNA]</scope>
    <source>
        <strain evidence="1 2">CBS 600.67</strain>
    </source>
</reference>
<proteinExistence type="predicted"/>
<gene>
    <name evidence="1" type="ORF">BDW59DRAFT_79522</name>
</gene>